<organism evidence="2 3">
    <name type="scientific">Dichomitus squalens</name>
    <dbReference type="NCBI Taxonomy" id="114155"/>
    <lineage>
        <taxon>Eukaryota</taxon>
        <taxon>Fungi</taxon>
        <taxon>Dikarya</taxon>
        <taxon>Basidiomycota</taxon>
        <taxon>Agaricomycotina</taxon>
        <taxon>Agaricomycetes</taxon>
        <taxon>Polyporales</taxon>
        <taxon>Polyporaceae</taxon>
        <taxon>Dichomitus</taxon>
    </lineage>
</organism>
<evidence type="ECO:0000313" key="3">
    <source>
        <dbReference type="Proteomes" id="UP000292082"/>
    </source>
</evidence>
<dbReference type="STRING" id="114155.A0A4Q9NAY1"/>
<dbReference type="InterPro" id="IPR040898">
    <property type="entry name" value="CxC6"/>
</dbReference>
<name>A0A4Q9NAY1_9APHY</name>
<keyword evidence="3" id="KW-1185">Reference proteome</keyword>
<dbReference type="EMBL" id="ML145305">
    <property type="protein sequence ID" value="TBU51575.1"/>
    <property type="molecule type" value="Genomic_DNA"/>
</dbReference>
<dbReference type="AlphaFoldDB" id="A0A4Q9NAY1"/>
<dbReference type="Pfam" id="PF18721">
    <property type="entry name" value="CxC6"/>
    <property type="match status" value="1"/>
</dbReference>
<proteinExistence type="predicted"/>
<evidence type="ECO:0000256" key="1">
    <source>
        <dbReference type="SAM" id="MobiDB-lite"/>
    </source>
</evidence>
<accession>A0A4Q9NAY1</accession>
<dbReference type="Proteomes" id="UP000292082">
    <property type="component" value="Unassembled WGS sequence"/>
</dbReference>
<feature type="region of interest" description="Disordered" evidence="1">
    <location>
        <begin position="238"/>
        <end position="265"/>
    </location>
</feature>
<gene>
    <name evidence="2" type="ORF">BD310DRAFT_1004940</name>
</gene>
<evidence type="ECO:0000313" key="2">
    <source>
        <dbReference type="EMBL" id="TBU51575.1"/>
    </source>
</evidence>
<sequence length="446" mass="49727">MSVCPGSHDPQVTWHEKTVTDKLCDRFTNLTACAWVSFTNNARVYNLEHCAAIECFPINWSVRPELNASLLSDTFFIYGLLRDHARRASILAFSNTGDQATCLDPQLEARTAAFIGPSRDGWNHVCDKCCAIKKDGDQHYVMRAVVMDGITIGRPCCGVHDCKEQLSSQRARYCPKHSGLDSCCVVVGCTAQASSSYQTCEEPTHRALEDTSGRSALFVLRRRLERLRASALEDDGGGLTDELTDVDHDGECPSKSDEGNTKPRARFGRRRTHNEQLVVATCGTILGRATMYGSEGIGGAGTLLRIVFPTEDSVPEVVYYDNACSLKKHLLHIGDHHFDKCAMPVDPFHAKTKHKDSDTFCGTHCNAAMFPELLDGNRWRFNSSAAEMTNAWFGGFQAMVREMRESRYDFFLDEVIRIRNLLTADDLGKAGAHPMLLPRHLFLHRT</sequence>
<feature type="compositionally biased region" description="Basic and acidic residues" evidence="1">
    <location>
        <begin position="245"/>
        <end position="261"/>
    </location>
</feature>
<protein>
    <submittedName>
        <fullName evidence="2">Uncharacterized protein</fullName>
    </submittedName>
</protein>
<reference evidence="2 3" key="1">
    <citation type="submission" date="2019-01" db="EMBL/GenBank/DDBJ databases">
        <title>Draft genome sequences of three monokaryotic isolates of the white-rot basidiomycete fungus Dichomitus squalens.</title>
        <authorList>
            <consortium name="DOE Joint Genome Institute"/>
            <person name="Lopez S.C."/>
            <person name="Andreopoulos B."/>
            <person name="Pangilinan J."/>
            <person name="Lipzen A."/>
            <person name="Riley R."/>
            <person name="Ahrendt S."/>
            <person name="Ng V."/>
            <person name="Barry K."/>
            <person name="Daum C."/>
            <person name="Grigoriev I.V."/>
            <person name="Hilden K.S."/>
            <person name="Makela M.R."/>
            <person name="de Vries R.P."/>
        </authorList>
    </citation>
    <scope>NUCLEOTIDE SEQUENCE [LARGE SCALE GENOMIC DNA]</scope>
    <source>
        <strain evidence="2 3">CBS 464.89</strain>
    </source>
</reference>